<dbReference type="CDD" id="cd00051">
    <property type="entry name" value="EFh"/>
    <property type="match status" value="1"/>
</dbReference>
<dbReference type="GO" id="GO:0005509">
    <property type="term" value="F:calcium ion binding"/>
    <property type="evidence" value="ECO:0007669"/>
    <property type="project" value="InterPro"/>
</dbReference>
<reference evidence="6" key="1">
    <citation type="submission" date="2019-06" db="EMBL/GenBank/DDBJ databases">
        <authorList>
            <person name="Zheng W."/>
        </authorList>
    </citation>
    <scope>NUCLEOTIDE SEQUENCE</scope>
    <source>
        <strain evidence="6">QDHG01</strain>
    </source>
</reference>
<dbReference type="Pfam" id="PF13405">
    <property type="entry name" value="EF-hand_6"/>
    <property type="match status" value="1"/>
</dbReference>
<feature type="compositionally biased region" description="Low complexity" evidence="4">
    <location>
        <begin position="23"/>
        <end position="33"/>
    </location>
</feature>
<dbReference type="PROSITE" id="PS50222">
    <property type="entry name" value="EF_HAND_2"/>
    <property type="match status" value="2"/>
</dbReference>
<name>A0A8J8P4G4_HALGN</name>
<dbReference type="AlphaFoldDB" id="A0A8J8P4G4"/>
<dbReference type="Pfam" id="PF13499">
    <property type="entry name" value="EF-hand_7"/>
    <property type="match status" value="1"/>
</dbReference>
<dbReference type="PROSITE" id="PS00018">
    <property type="entry name" value="EF_HAND_1"/>
    <property type="match status" value="1"/>
</dbReference>
<gene>
    <name evidence="6" type="ORF">FGO68_gene7723</name>
</gene>
<dbReference type="InterPro" id="IPR018247">
    <property type="entry name" value="EF_Hand_1_Ca_BS"/>
</dbReference>
<keyword evidence="1" id="KW-0479">Metal-binding</keyword>
<evidence type="ECO:0000256" key="2">
    <source>
        <dbReference type="ARBA" id="ARBA00022737"/>
    </source>
</evidence>
<feature type="compositionally biased region" description="Polar residues" evidence="4">
    <location>
        <begin position="51"/>
        <end position="64"/>
    </location>
</feature>
<keyword evidence="2" id="KW-0677">Repeat</keyword>
<dbReference type="EMBL" id="RRYP01001646">
    <property type="protein sequence ID" value="TNV85660.1"/>
    <property type="molecule type" value="Genomic_DNA"/>
</dbReference>
<dbReference type="InterPro" id="IPR002048">
    <property type="entry name" value="EF_hand_dom"/>
</dbReference>
<dbReference type="SMART" id="SM00054">
    <property type="entry name" value="EFh"/>
    <property type="match status" value="3"/>
</dbReference>
<evidence type="ECO:0000256" key="1">
    <source>
        <dbReference type="ARBA" id="ARBA00022723"/>
    </source>
</evidence>
<dbReference type="PANTHER" id="PTHR34524:SF6">
    <property type="entry name" value="CALCYPHOSINE LIKE"/>
    <property type="match status" value="1"/>
</dbReference>
<accession>A0A8J8P4G4</accession>
<evidence type="ECO:0000313" key="6">
    <source>
        <dbReference type="EMBL" id="TNV85660.1"/>
    </source>
</evidence>
<sequence>MDTSCAASVSYSDFSDFLRGHGSSDFSASQSSSGRPKSADRTAASPKKLSDSLTKARASSANRTSPKKKGGAKKACCSDCEEKGTSCCETPARVCPPPVYCRPSALCCECPCRPYSYCRPERCLCLWRDRSCYLSSCSCICRPLYPCRPCSPPLCRPCPPPLCNPCAPLLSHSNEYDLVKGLYDIIKEERDLESAKLNLARRLDFNLYDAFRIFDTCNRGYITLADLRDGLAAIGVYPSTADMELYIKRYDRFGERRLRFSEFSDSFTPTTDAYASSSLARRRTNPHVPSRFSARDDCFEAGTRVEMRAAWNTHFKVEAMCEGIRQRLRVLPCFDLYSAFLTCDLYHDGVISKDELRRLIDSRGFYVTETDAKHLVDKMDRDRDGVVSYSEFREELEPKRGY</sequence>
<dbReference type="InterPro" id="IPR011992">
    <property type="entry name" value="EF-hand-dom_pair"/>
</dbReference>
<feature type="region of interest" description="Disordered" evidence="4">
    <location>
        <begin position="22"/>
        <end position="75"/>
    </location>
</feature>
<evidence type="ECO:0000313" key="7">
    <source>
        <dbReference type="Proteomes" id="UP000785679"/>
    </source>
</evidence>
<evidence type="ECO:0000256" key="4">
    <source>
        <dbReference type="SAM" id="MobiDB-lite"/>
    </source>
</evidence>
<feature type="domain" description="EF-hand" evidence="5">
    <location>
        <begin position="367"/>
        <end position="402"/>
    </location>
</feature>
<dbReference type="SUPFAM" id="SSF47473">
    <property type="entry name" value="EF-hand"/>
    <property type="match status" value="1"/>
</dbReference>
<evidence type="ECO:0000256" key="3">
    <source>
        <dbReference type="ARBA" id="ARBA00022837"/>
    </source>
</evidence>
<keyword evidence="7" id="KW-1185">Reference proteome</keyword>
<proteinExistence type="predicted"/>
<keyword evidence="3" id="KW-0106">Calcium</keyword>
<dbReference type="Gene3D" id="1.10.238.10">
    <property type="entry name" value="EF-hand"/>
    <property type="match status" value="2"/>
</dbReference>
<dbReference type="Proteomes" id="UP000785679">
    <property type="component" value="Unassembled WGS sequence"/>
</dbReference>
<organism evidence="6 7">
    <name type="scientific">Halteria grandinella</name>
    <dbReference type="NCBI Taxonomy" id="5974"/>
    <lineage>
        <taxon>Eukaryota</taxon>
        <taxon>Sar</taxon>
        <taxon>Alveolata</taxon>
        <taxon>Ciliophora</taxon>
        <taxon>Intramacronucleata</taxon>
        <taxon>Spirotrichea</taxon>
        <taxon>Stichotrichia</taxon>
        <taxon>Sporadotrichida</taxon>
        <taxon>Halteriidae</taxon>
        <taxon>Halteria</taxon>
    </lineage>
</organism>
<comment type="caution">
    <text evidence="6">The sequence shown here is derived from an EMBL/GenBank/DDBJ whole genome shotgun (WGS) entry which is preliminary data.</text>
</comment>
<dbReference type="PANTHER" id="PTHR34524">
    <property type="entry name" value="CALCYPHOSIN"/>
    <property type="match status" value="1"/>
</dbReference>
<protein>
    <recommendedName>
        <fullName evidence="5">EF-hand domain-containing protein</fullName>
    </recommendedName>
</protein>
<evidence type="ECO:0000259" key="5">
    <source>
        <dbReference type="PROSITE" id="PS50222"/>
    </source>
</evidence>
<dbReference type="OrthoDB" id="288385at2759"/>
<feature type="domain" description="EF-hand" evidence="5">
    <location>
        <begin position="202"/>
        <end position="237"/>
    </location>
</feature>
<dbReference type="InterPro" id="IPR051581">
    <property type="entry name" value="Ca-bind"/>
</dbReference>